<evidence type="ECO:0000256" key="1">
    <source>
        <dbReference type="SAM" id="MobiDB-lite"/>
    </source>
</evidence>
<feature type="region of interest" description="Disordered" evidence="1">
    <location>
        <begin position="1"/>
        <end position="21"/>
    </location>
</feature>
<dbReference type="PANTHER" id="PTHR39290:SF6">
    <property type="entry name" value="S-ADENOSYL-L-METHIONINE-DEPENDENT METHYLTRANSFERASES SUPERFAMILY PROTEIN"/>
    <property type="match status" value="1"/>
</dbReference>
<reference evidence="3" key="1">
    <citation type="journal article" date="2019" name="Int. J. Syst. Evol. Microbiol.">
        <title>The Global Catalogue of Microorganisms (GCM) 10K type strain sequencing project: providing services to taxonomists for standard genome sequencing and annotation.</title>
        <authorList>
            <consortium name="The Broad Institute Genomics Platform"/>
            <consortium name="The Broad Institute Genome Sequencing Center for Infectious Disease"/>
            <person name="Wu L."/>
            <person name="Ma J."/>
        </authorList>
    </citation>
    <scope>NUCLEOTIDE SEQUENCE [LARGE SCALE GENOMIC DNA]</scope>
    <source>
        <strain evidence="3">JCM 7356</strain>
    </source>
</reference>
<dbReference type="SUPFAM" id="SSF53335">
    <property type="entry name" value="S-adenosyl-L-methionine-dependent methyltransferases"/>
    <property type="match status" value="1"/>
</dbReference>
<evidence type="ECO:0000313" key="3">
    <source>
        <dbReference type="Proteomes" id="UP001500305"/>
    </source>
</evidence>
<proteinExistence type="predicted"/>
<dbReference type="Proteomes" id="UP001500305">
    <property type="component" value="Unassembled WGS sequence"/>
</dbReference>
<dbReference type="EMBL" id="BAAATR010000010">
    <property type="protein sequence ID" value="GAA2245071.1"/>
    <property type="molecule type" value="Genomic_DNA"/>
</dbReference>
<evidence type="ECO:0000313" key="2">
    <source>
        <dbReference type="EMBL" id="GAA2245071.1"/>
    </source>
</evidence>
<name>A0ABP5QYN7_9ACTN</name>
<dbReference type="InterPro" id="IPR029063">
    <property type="entry name" value="SAM-dependent_MTases_sf"/>
</dbReference>
<evidence type="ECO:0008006" key="4">
    <source>
        <dbReference type="Google" id="ProtNLM"/>
    </source>
</evidence>
<keyword evidence="3" id="KW-1185">Reference proteome</keyword>
<dbReference type="RefSeq" id="WP_344636728.1">
    <property type="nucleotide sequence ID" value="NZ_BAAATR010000010.1"/>
</dbReference>
<organism evidence="2 3">
    <name type="scientific">Kitasatospora cystarginea</name>
    <dbReference type="NCBI Taxonomy" id="58350"/>
    <lineage>
        <taxon>Bacteria</taxon>
        <taxon>Bacillati</taxon>
        <taxon>Actinomycetota</taxon>
        <taxon>Actinomycetes</taxon>
        <taxon>Kitasatosporales</taxon>
        <taxon>Streptomycetaceae</taxon>
        <taxon>Kitasatospora</taxon>
    </lineage>
</organism>
<protein>
    <recommendedName>
        <fullName evidence="4">SAM-dependent methyltransferase</fullName>
    </recommendedName>
</protein>
<comment type="caution">
    <text evidence="2">The sequence shown here is derived from an EMBL/GenBank/DDBJ whole genome shotgun (WGS) entry which is preliminary data.</text>
</comment>
<accession>A0ABP5QYN7</accession>
<dbReference type="PANTHER" id="PTHR39290">
    <property type="entry name" value="C3H1-TYPE DOMAIN-CONTAINING PROTEIN-RELATED"/>
    <property type="match status" value="1"/>
</dbReference>
<sequence>MSPTPNGTAPAGQSCDRSGAKAGDPAVRLIAETAERLVRLWASRPELHHAGWGRPFRPLGELLPEQDVEFAAQNPQMVPLLWYPALRHGTSRAPVIDVFDHLPAELGPPLPRRQELSRIYSWALASRTALEWIGDCLDGRGLLEVGAGSGYWAWLLRARGVDVVATDAEARAEHNGWTDRFQFTEVRPGRAAEDAAAHPERVLALLWPPHRDPMAADTLRAYQGPGLFYLGDGAGGICADESFFTELAARWRPLSRCPLTLRWLGNRDTATFYVRR</sequence>
<dbReference type="Gene3D" id="3.40.50.150">
    <property type="entry name" value="Vaccinia Virus protein VP39"/>
    <property type="match status" value="1"/>
</dbReference>
<gene>
    <name evidence="2" type="ORF">GCM10010430_28660</name>
</gene>